<dbReference type="InterPro" id="IPR012944">
    <property type="entry name" value="SusD_RagB_dom"/>
</dbReference>
<dbReference type="Gene3D" id="1.25.40.390">
    <property type="match status" value="1"/>
</dbReference>
<accession>I3C4J2</accession>
<dbReference type="HOGENOM" id="CLU_015553_1_3_10"/>
<protein>
    <submittedName>
        <fullName evidence="8">RagB/SusD family protein</fullName>
    </submittedName>
</protein>
<sequence length="482" mass="55216">MKTLYYIIILIIVVGCSSDRLDLYPITQPTNDTFYTSEEELEQSLNEVYRQLGIVYDATGLPDIYGEAYSDNTYIKAATGANNFFEQINEYSILTDNGLIENAWENAYKAIFICNNIIERINNTPLEINETKKNIMISQALAVRALVYFNIVRVWGKVPYVEETITPEESYAVVQTEPNEIYKNIIQDLNTSKPYLPEAYDANNVGRITKYGVSAILAKIYLTLGNNPAAKSELEFIINSNRYSLDANEDGTINIEDYMYLFLPETKNCKASILEIQYSSGINANNASHQTTYSPFEFDFHLPGQALTFRGEGFNTPTEDLVAEFEENDPRIEISVAKGYINLGSGNFVNYPYTLKFYDPNFNNPGQNFEIIRYADILLMYAEITNDPTYLNMVRERVGLPLYGTPDYPTSKYPDLKLAIEHERRIELCFEFHRFFDLVRTNRAMSVMSDKGYAINQDKLIFPIPQNEIDINPNLEQNNGYK</sequence>
<keyword evidence="9" id="KW-1185">Reference proteome</keyword>
<dbReference type="EMBL" id="JH651379">
    <property type="protein sequence ID" value="EIJ38535.1"/>
    <property type="molecule type" value="Genomic_DNA"/>
</dbReference>
<dbReference type="Pfam" id="PF07980">
    <property type="entry name" value="SusD_RagB"/>
    <property type="match status" value="1"/>
</dbReference>
<dbReference type="Pfam" id="PF14322">
    <property type="entry name" value="SusD-like_3"/>
    <property type="match status" value="1"/>
</dbReference>
<gene>
    <name evidence="8" type="ORF">JoomaDRAFT_1520</name>
</gene>
<dbReference type="GO" id="GO:0009279">
    <property type="term" value="C:cell outer membrane"/>
    <property type="evidence" value="ECO:0007669"/>
    <property type="project" value="UniProtKB-SubCell"/>
</dbReference>
<evidence type="ECO:0000259" key="6">
    <source>
        <dbReference type="Pfam" id="PF07980"/>
    </source>
</evidence>
<feature type="domain" description="SusD-like N-terminal" evidence="7">
    <location>
        <begin position="35"/>
        <end position="222"/>
    </location>
</feature>
<evidence type="ECO:0000313" key="9">
    <source>
        <dbReference type="Proteomes" id="UP000004690"/>
    </source>
</evidence>
<reference evidence="8 9" key="1">
    <citation type="submission" date="2012-02" db="EMBL/GenBank/DDBJ databases">
        <title>Improved High-Quality Draft genome of Joostella marina DSM 19592.</title>
        <authorList>
            <consortium name="US DOE Joint Genome Institute (JGI-PGF)"/>
            <person name="Lucas S."/>
            <person name="Copeland A."/>
            <person name="Lapidus A."/>
            <person name="Bruce D."/>
            <person name="Goodwin L."/>
            <person name="Pitluck S."/>
            <person name="Peters L."/>
            <person name="Chertkov O."/>
            <person name="Ovchinnikova G."/>
            <person name="Kyrpides N."/>
            <person name="Mavromatis K."/>
            <person name="Detter J.C."/>
            <person name="Han C."/>
            <person name="Land M."/>
            <person name="Hauser L."/>
            <person name="Markowitz V."/>
            <person name="Cheng J.-F."/>
            <person name="Hugenholtz P."/>
            <person name="Woyke T."/>
            <person name="Wu D."/>
            <person name="Tindall B."/>
            <person name="Brambilla E."/>
            <person name="Klenk H.-P."/>
            <person name="Eisen J.A."/>
        </authorList>
    </citation>
    <scope>NUCLEOTIDE SEQUENCE [LARGE SCALE GENOMIC DNA]</scope>
    <source>
        <strain evidence="8 9">DSM 19592</strain>
    </source>
</reference>
<feature type="domain" description="RagB/SusD" evidence="6">
    <location>
        <begin position="332"/>
        <end position="481"/>
    </location>
</feature>
<evidence type="ECO:0000256" key="5">
    <source>
        <dbReference type="ARBA" id="ARBA00023237"/>
    </source>
</evidence>
<evidence type="ECO:0000256" key="2">
    <source>
        <dbReference type="ARBA" id="ARBA00006275"/>
    </source>
</evidence>
<evidence type="ECO:0000259" key="7">
    <source>
        <dbReference type="Pfam" id="PF14322"/>
    </source>
</evidence>
<evidence type="ECO:0000256" key="1">
    <source>
        <dbReference type="ARBA" id="ARBA00004442"/>
    </source>
</evidence>
<comment type="subcellular location">
    <subcellularLocation>
        <location evidence="1">Cell outer membrane</location>
    </subcellularLocation>
</comment>
<dbReference type="SUPFAM" id="SSF48452">
    <property type="entry name" value="TPR-like"/>
    <property type="match status" value="1"/>
</dbReference>
<dbReference type="Proteomes" id="UP000004690">
    <property type="component" value="Unassembled WGS sequence"/>
</dbReference>
<evidence type="ECO:0000256" key="3">
    <source>
        <dbReference type="ARBA" id="ARBA00022729"/>
    </source>
</evidence>
<dbReference type="InterPro" id="IPR011990">
    <property type="entry name" value="TPR-like_helical_dom_sf"/>
</dbReference>
<dbReference type="PROSITE" id="PS00018">
    <property type="entry name" value="EF_HAND_1"/>
    <property type="match status" value="1"/>
</dbReference>
<dbReference type="STRING" id="926559.JoomaDRAFT_1520"/>
<dbReference type="AlphaFoldDB" id="I3C4J2"/>
<dbReference type="InterPro" id="IPR018247">
    <property type="entry name" value="EF_Hand_1_Ca_BS"/>
</dbReference>
<keyword evidence="5" id="KW-0998">Cell outer membrane</keyword>
<dbReference type="RefSeq" id="WP_008611766.1">
    <property type="nucleotide sequence ID" value="NZ_JH651379.1"/>
</dbReference>
<evidence type="ECO:0000256" key="4">
    <source>
        <dbReference type="ARBA" id="ARBA00023136"/>
    </source>
</evidence>
<organism evidence="8 9">
    <name type="scientific">Galbibacter orientalis DSM 19592</name>
    <dbReference type="NCBI Taxonomy" id="926559"/>
    <lineage>
        <taxon>Bacteria</taxon>
        <taxon>Pseudomonadati</taxon>
        <taxon>Bacteroidota</taxon>
        <taxon>Flavobacteriia</taxon>
        <taxon>Flavobacteriales</taxon>
        <taxon>Flavobacteriaceae</taxon>
        <taxon>Galbibacter</taxon>
    </lineage>
</organism>
<keyword evidence="3" id="KW-0732">Signal</keyword>
<proteinExistence type="inferred from homology"/>
<dbReference type="OrthoDB" id="5694214at2"/>
<comment type="similarity">
    <text evidence="2">Belongs to the SusD family.</text>
</comment>
<dbReference type="CDD" id="cd08977">
    <property type="entry name" value="SusD"/>
    <property type="match status" value="1"/>
</dbReference>
<keyword evidence="4" id="KW-0472">Membrane</keyword>
<dbReference type="PROSITE" id="PS51257">
    <property type="entry name" value="PROKAR_LIPOPROTEIN"/>
    <property type="match status" value="1"/>
</dbReference>
<dbReference type="InterPro" id="IPR033985">
    <property type="entry name" value="SusD-like_N"/>
</dbReference>
<dbReference type="eggNOG" id="COG0702">
    <property type="taxonomic scope" value="Bacteria"/>
</dbReference>
<evidence type="ECO:0000313" key="8">
    <source>
        <dbReference type="EMBL" id="EIJ38535.1"/>
    </source>
</evidence>
<name>I3C4J2_9FLAO</name>